<evidence type="ECO:0000256" key="1">
    <source>
        <dbReference type="ARBA" id="ARBA00004477"/>
    </source>
</evidence>
<dbReference type="SUPFAM" id="SSF81296">
    <property type="entry name" value="E set domains"/>
    <property type="match status" value="1"/>
</dbReference>
<dbReference type="OMA" id="RAILHAH"/>
<dbReference type="InterPro" id="IPR014756">
    <property type="entry name" value="Ig_E-set"/>
</dbReference>
<dbReference type="Gene3D" id="1.10.150.20">
    <property type="entry name" value="5' to 3' exonuclease, C-terminal subdomain"/>
    <property type="match status" value="1"/>
</dbReference>
<name>Q9U1V9_CAEEL</name>
<keyword evidence="5" id="KW-0653">Protein transport</keyword>
<evidence type="ECO:0000256" key="4">
    <source>
        <dbReference type="ARBA" id="ARBA00022824"/>
    </source>
</evidence>
<dbReference type="KEGG" id="cel:CELE_Y63D3A.6"/>
<feature type="transmembrane region" description="Helical" evidence="10">
    <location>
        <begin position="191"/>
        <end position="216"/>
    </location>
</feature>
<feature type="domain" description="J" evidence="11">
    <location>
        <begin position="107"/>
        <end position="168"/>
    </location>
</feature>
<dbReference type="Gene3D" id="1.10.3380.10">
    <property type="entry name" value="Sec63 N-terminal domain-like domain"/>
    <property type="match status" value="1"/>
</dbReference>
<dbReference type="Pfam" id="PF00226">
    <property type="entry name" value="DnaJ"/>
    <property type="match status" value="1"/>
</dbReference>
<feature type="compositionally biased region" description="Acidic residues" evidence="9">
    <location>
        <begin position="496"/>
        <end position="507"/>
    </location>
</feature>
<dbReference type="PeptideAtlas" id="Q9U1V9"/>
<evidence type="ECO:0000313" key="14">
    <source>
        <dbReference type="WormBase" id="Y63D3A.6b"/>
    </source>
</evidence>
<dbReference type="FunFam" id="1.10.287.110:FF:000063">
    <property type="entry name" value="Translocation protein SEC63"/>
    <property type="match status" value="1"/>
</dbReference>
<keyword evidence="8" id="KW-0143">Chaperone</keyword>
<dbReference type="PANTHER" id="PTHR24075:SF0">
    <property type="entry name" value="TRANSLOCATION PROTEIN SEC63 HOMOLOG"/>
    <property type="match status" value="1"/>
</dbReference>
<dbReference type="SMART" id="SM00973">
    <property type="entry name" value="Sec63"/>
    <property type="match status" value="1"/>
</dbReference>
<dbReference type="FunFam" id="1.10.150.20:FF:000146">
    <property type="entry name" value="DNaJ domain (Prokaryotic heat shock protein)"/>
    <property type="match status" value="1"/>
</dbReference>
<evidence type="ECO:0000256" key="5">
    <source>
        <dbReference type="ARBA" id="ARBA00022927"/>
    </source>
</evidence>
<organism evidence="12 13">
    <name type="scientific">Caenorhabditis elegans</name>
    <dbReference type="NCBI Taxonomy" id="6239"/>
    <lineage>
        <taxon>Eukaryota</taxon>
        <taxon>Metazoa</taxon>
        <taxon>Ecdysozoa</taxon>
        <taxon>Nematoda</taxon>
        <taxon>Chromadorea</taxon>
        <taxon>Rhabditida</taxon>
        <taxon>Rhabditina</taxon>
        <taxon>Rhabditomorpha</taxon>
        <taxon>Rhabditoidea</taxon>
        <taxon>Rhabditidae</taxon>
        <taxon>Peloderinae</taxon>
        <taxon>Caenorhabditis</taxon>
    </lineage>
</organism>
<keyword evidence="7 10" id="KW-0472">Membrane</keyword>
<evidence type="ECO:0000313" key="12">
    <source>
        <dbReference type="EMBL" id="CAA21710.2"/>
    </source>
</evidence>
<dbReference type="PANTHER" id="PTHR24075">
    <property type="entry name" value="SEC63 DOMAIN-CONTAINING"/>
    <property type="match status" value="1"/>
</dbReference>
<dbReference type="EMBL" id="BX284601">
    <property type="protein sequence ID" value="CAA21710.2"/>
    <property type="molecule type" value="Genomic_DNA"/>
</dbReference>
<dbReference type="AlphaFoldDB" id="Q9U1V9"/>
<dbReference type="InterPro" id="IPR004179">
    <property type="entry name" value="Sec63-dom"/>
</dbReference>
<dbReference type="CTD" id="173278"/>
<dbReference type="PROSITE" id="PS50076">
    <property type="entry name" value="DNAJ_2"/>
    <property type="match status" value="1"/>
</dbReference>
<protein>
    <submittedName>
        <fullName evidence="12">J domain-containing protein</fullName>
    </submittedName>
</protein>
<dbReference type="InterPro" id="IPR035892">
    <property type="entry name" value="C2_domain_sf"/>
</dbReference>
<dbReference type="SMART" id="SM00271">
    <property type="entry name" value="DnaJ"/>
    <property type="match status" value="1"/>
</dbReference>
<dbReference type="InterPro" id="IPR001623">
    <property type="entry name" value="DnaJ_domain"/>
</dbReference>
<dbReference type="STRING" id="6239.Y63D3A.6b.2"/>
<dbReference type="Bgee" id="WBGene00001047">
    <property type="expression patterns" value="Expressed in embryo and 4 other cell types or tissues"/>
</dbReference>
<dbReference type="PIR" id="T27276">
    <property type="entry name" value="T27276"/>
</dbReference>
<evidence type="ECO:0000256" key="3">
    <source>
        <dbReference type="ARBA" id="ARBA00022692"/>
    </source>
</evidence>
<dbReference type="AGR" id="WB:WBGene00001047"/>
<dbReference type="Pfam" id="PF02889">
    <property type="entry name" value="Sec63"/>
    <property type="match status" value="1"/>
</dbReference>
<keyword evidence="2" id="KW-0813">Transport</keyword>
<keyword evidence="13" id="KW-1185">Reference proteome</keyword>
<dbReference type="eggNOG" id="KOG0721">
    <property type="taxonomic scope" value="Eukaryota"/>
</dbReference>
<dbReference type="SUPFAM" id="SSF46565">
    <property type="entry name" value="Chaperone J-domain"/>
    <property type="match status" value="1"/>
</dbReference>
<dbReference type="GO" id="GO:0006620">
    <property type="term" value="P:post-translational protein targeting to endoplasmic reticulum membrane"/>
    <property type="evidence" value="ECO:0000318"/>
    <property type="project" value="GO_Central"/>
</dbReference>
<keyword evidence="15" id="KW-1267">Proteomics identification</keyword>
<gene>
    <name evidence="12 14" type="primary">dnj-29</name>
    <name evidence="12" type="ORF">CELE_Y63D3A.6</name>
    <name evidence="14" type="ORF">Y63D3A.6</name>
</gene>
<feature type="region of interest" description="Disordered" evidence="9">
    <location>
        <begin position="730"/>
        <end position="752"/>
    </location>
</feature>
<evidence type="ECO:0000259" key="11">
    <source>
        <dbReference type="PROSITE" id="PS50076"/>
    </source>
</evidence>
<dbReference type="PIR" id="D87965">
    <property type="entry name" value="D87965"/>
</dbReference>
<proteinExistence type="evidence at protein level"/>
<dbReference type="GeneID" id="173278"/>
<dbReference type="UCSC" id="Y63D3A.6b">
    <property type="organism name" value="c. elegans"/>
</dbReference>
<dbReference type="PaxDb" id="6239-Y63D3A.6b.1"/>
<feature type="compositionally biased region" description="Basic and acidic residues" evidence="9">
    <location>
        <begin position="554"/>
        <end position="563"/>
    </location>
</feature>
<dbReference type="WormBase" id="Y63D3A.6b">
    <property type="protein sequence ID" value="CE24546"/>
    <property type="gene ID" value="WBGene00001047"/>
    <property type="gene designation" value="dnj-29"/>
</dbReference>
<accession>Q9U1V9</accession>
<dbReference type="OrthoDB" id="1734229at2759"/>
<keyword evidence="6 10" id="KW-1133">Transmembrane helix</keyword>
<dbReference type="Gene3D" id="2.60.40.150">
    <property type="entry name" value="C2 domain"/>
    <property type="match status" value="1"/>
</dbReference>
<evidence type="ECO:0000256" key="10">
    <source>
        <dbReference type="SAM" id="Phobius"/>
    </source>
</evidence>
<dbReference type="InParanoid" id="Q9U1V9"/>
<feature type="transmembrane region" description="Helical" evidence="10">
    <location>
        <begin position="76"/>
        <end position="93"/>
    </location>
</feature>
<dbReference type="InterPro" id="IPR036869">
    <property type="entry name" value="J_dom_sf"/>
</dbReference>
<dbReference type="GO" id="GO:0008320">
    <property type="term" value="F:protein transmembrane transporter activity"/>
    <property type="evidence" value="ECO:0000318"/>
    <property type="project" value="GO_Central"/>
</dbReference>
<dbReference type="CDD" id="cd06257">
    <property type="entry name" value="DnaJ"/>
    <property type="match status" value="1"/>
</dbReference>
<sequence length="752" mass="86537">MGRASFEYDEVGNTFYYVLVAFYAIILFPATYLCLPGASKPEPEHVINEHECQCDGCDKKRRQKAANKPWRRTKKIITIVVLVVAWAIFAIIVKKTTEIEQTHKDYDPYQILGLDQGADEKAIKKAWRDMSKIHHPDRGGDAQFFDKIAKAHQALTDKEARENWEKYGNPDGPTATTFGIALPKWLVSKEYGLWVLAFYGLIFMIILPVSVGMWWYSSIKYSADKVLLDTTRMYYYFINRTPRMEIGRMIAVLSGSFEFSKQYNKEIQERETDDYEVPRLMKQIAGVNDKGKEQPLSQPYALKSRVLLHAYLSRLPLESQNDALEEDQSYIITRILRFVEEMVNCSQNLMNYSQHTKISIETFDNLLKLQPMFVQALWQKNSPLLQLPHITDYNLQHLRKKRVFSCHDLAVMDAETRRSVLRSLSNEEYRDVMVVLSMMPRLQIETKTVVEGEDDKHELTAGCVVTLKVTMRRSRLIDPQEAGLADQYKKYAEDGGDDELEASEAPEEAAATVEEEEVKKRKPWEKNKPKQKKKKAQGQGQKKFVKKNAPASPDTEKALKEEAKEEDDDDEKNSKASDSEDEESGASDSEKDGAAAAGGDQKDDQTDSEWEDDVANSKKSIFETKNTQTHTVHAPFFPTEKFEWWWITVAYVDKKEKSRQLLTFPQLVKTLIDEQTIDIRFAAPPHKGIYTYNLSVKSDSYMDAEYSVDFKIDVKEAKFVEIKHDDYVDEDDEAVEVSSDDDYTEDDDSDEE</sequence>
<evidence type="ECO:0007829" key="15">
    <source>
        <dbReference type="PeptideAtlas" id="Q9U1V9"/>
    </source>
</evidence>
<dbReference type="Gene3D" id="1.10.287.110">
    <property type="entry name" value="DnaJ domain"/>
    <property type="match status" value="1"/>
</dbReference>
<evidence type="ECO:0000256" key="8">
    <source>
        <dbReference type="ARBA" id="ARBA00023186"/>
    </source>
</evidence>
<evidence type="ECO:0000256" key="7">
    <source>
        <dbReference type="ARBA" id="ARBA00023136"/>
    </source>
</evidence>
<comment type="subcellular location">
    <subcellularLocation>
        <location evidence="1">Endoplasmic reticulum membrane</location>
        <topology evidence="1">Multi-pass membrane protein</topology>
    </subcellularLocation>
</comment>
<dbReference type="GO" id="GO:0031207">
    <property type="term" value="C:Sec62/Sec63 complex"/>
    <property type="evidence" value="ECO:0000318"/>
    <property type="project" value="GO_Central"/>
</dbReference>
<evidence type="ECO:0000313" key="13">
    <source>
        <dbReference type="Proteomes" id="UP000001940"/>
    </source>
</evidence>
<dbReference type="FunCoup" id="Q9U1V9">
    <property type="interactions" value="3428"/>
</dbReference>
<keyword evidence="3 10" id="KW-0812">Transmembrane</keyword>
<dbReference type="SUPFAM" id="SSF158702">
    <property type="entry name" value="Sec63 N-terminal domain-like"/>
    <property type="match status" value="1"/>
</dbReference>
<keyword evidence="4" id="KW-0256">Endoplasmic reticulum</keyword>
<dbReference type="FunFam" id="2.60.40.150:FF:000359">
    <property type="entry name" value="DNAJ domain containing protein"/>
    <property type="match status" value="1"/>
</dbReference>
<evidence type="ECO:0000256" key="9">
    <source>
        <dbReference type="SAM" id="MobiDB-lite"/>
    </source>
</evidence>
<feature type="transmembrane region" description="Helical" evidence="10">
    <location>
        <begin position="15"/>
        <end position="35"/>
    </location>
</feature>
<dbReference type="Proteomes" id="UP000001940">
    <property type="component" value="Chromosome I"/>
</dbReference>
<dbReference type="RefSeq" id="NP_001369819.1">
    <property type="nucleotide sequence ID" value="NM_001383758.2"/>
</dbReference>
<reference evidence="12 13" key="1">
    <citation type="journal article" date="1998" name="Science">
        <title>Genome sequence of the nematode C. elegans: a platform for investigating biology.</title>
        <authorList>
            <consortium name="The C. elegans sequencing consortium"/>
            <person name="Sulson J.E."/>
            <person name="Waterston R."/>
        </authorList>
    </citation>
    <scope>NUCLEOTIDE SEQUENCE [LARGE SCALE GENOMIC DNA]</scope>
    <source>
        <strain evidence="12 13">Bristol N2</strain>
    </source>
</reference>
<dbReference type="PhylomeDB" id="Q9U1V9"/>
<evidence type="ECO:0000256" key="6">
    <source>
        <dbReference type="ARBA" id="ARBA00022989"/>
    </source>
</evidence>
<dbReference type="GO" id="GO:0006614">
    <property type="term" value="P:SRP-dependent cotranslational protein targeting to membrane"/>
    <property type="evidence" value="ECO:0000318"/>
    <property type="project" value="GO_Central"/>
</dbReference>
<feature type="region of interest" description="Disordered" evidence="9">
    <location>
        <begin position="496"/>
        <end position="615"/>
    </location>
</feature>
<dbReference type="ExpressionAtlas" id="Q9U1V9">
    <property type="expression patterns" value="baseline and differential"/>
</dbReference>
<evidence type="ECO:0000256" key="2">
    <source>
        <dbReference type="ARBA" id="ARBA00022448"/>
    </source>
</evidence>